<reference evidence="7 8" key="1">
    <citation type="submission" date="2017-12" db="EMBL/GenBank/DDBJ databases">
        <title>Kangiella profundi FT102 completed genome.</title>
        <authorList>
            <person name="Xu J."/>
            <person name="Wang J."/>
            <person name="Lu Y."/>
        </authorList>
    </citation>
    <scope>NUCLEOTIDE SEQUENCE [LARGE SCALE GENOMIC DNA]</scope>
    <source>
        <strain evidence="7 8">FT102</strain>
    </source>
</reference>
<evidence type="ECO:0000313" key="8">
    <source>
        <dbReference type="Proteomes" id="UP000232693"/>
    </source>
</evidence>
<comment type="cofactor">
    <cofactor evidence="2">
        <name>Mg(2+)</name>
        <dbReference type="ChEBI" id="CHEBI:18420"/>
    </cofactor>
</comment>
<evidence type="ECO:0000256" key="4">
    <source>
        <dbReference type="ARBA" id="ARBA00022801"/>
    </source>
</evidence>
<evidence type="ECO:0000256" key="1">
    <source>
        <dbReference type="ARBA" id="ARBA00001936"/>
    </source>
</evidence>
<dbReference type="Gene3D" id="3.90.79.10">
    <property type="entry name" value="Nucleoside Triphosphate Pyrophosphohydrolase"/>
    <property type="match status" value="1"/>
</dbReference>
<organism evidence="7 8">
    <name type="scientific">Kangiella profundi</name>
    <dbReference type="NCBI Taxonomy" id="1561924"/>
    <lineage>
        <taxon>Bacteria</taxon>
        <taxon>Pseudomonadati</taxon>
        <taxon>Pseudomonadota</taxon>
        <taxon>Gammaproteobacteria</taxon>
        <taxon>Kangiellales</taxon>
        <taxon>Kangiellaceae</taxon>
        <taxon>Kangiella</taxon>
    </lineage>
</organism>
<dbReference type="PANTHER" id="PTHR12992">
    <property type="entry name" value="NUDIX HYDROLASE"/>
    <property type="match status" value="1"/>
</dbReference>
<accession>A0A2K9A5K5</accession>
<name>A0A2K9A5K5_9GAMM</name>
<dbReference type="InterPro" id="IPR045121">
    <property type="entry name" value="CoAse"/>
</dbReference>
<dbReference type="Pfam" id="PF00293">
    <property type="entry name" value="NUDIX"/>
    <property type="match status" value="1"/>
</dbReference>
<sequence length="187" mass="21247">MIKLIDIEQALARANEITPKETTLRPSAVLVPVVEREQGLQLLLTQRTDHLRHHAGQISFPGGRMDKTDKDLIHTALRETHEEVGIPDQLINVLGKLPLQPTISGFMIQPIVAHVAEHYEMRLCEDEVADAFEVPLDFVIDPANQNHSYREYGGMRYSIYSIPYENRNIWGATANIIVQFSKLIRTL</sequence>
<dbReference type="SUPFAM" id="SSF55811">
    <property type="entry name" value="Nudix"/>
    <property type="match status" value="1"/>
</dbReference>
<dbReference type="EMBL" id="CP025120">
    <property type="protein sequence ID" value="AUD79125.1"/>
    <property type="molecule type" value="Genomic_DNA"/>
</dbReference>
<dbReference type="AlphaFoldDB" id="A0A2K9A5K5"/>
<gene>
    <name evidence="7" type="ORF">CW740_07640</name>
</gene>
<keyword evidence="6" id="KW-0464">Manganese</keyword>
<keyword evidence="5" id="KW-0460">Magnesium</keyword>
<evidence type="ECO:0000256" key="6">
    <source>
        <dbReference type="ARBA" id="ARBA00023211"/>
    </source>
</evidence>
<dbReference type="InterPro" id="IPR015797">
    <property type="entry name" value="NUDIX_hydrolase-like_dom_sf"/>
</dbReference>
<dbReference type="NCBIfam" id="NF007980">
    <property type="entry name" value="PRK10707.1"/>
    <property type="match status" value="1"/>
</dbReference>
<dbReference type="PANTHER" id="PTHR12992:SF11">
    <property type="entry name" value="MITOCHONDRIAL COENZYME A DIPHOSPHATASE NUDT8"/>
    <property type="match status" value="1"/>
</dbReference>
<evidence type="ECO:0000313" key="7">
    <source>
        <dbReference type="EMBL" id="AUD79125.1"/>
    </source>
</evidence>
<evidence type="ECO:0000256" key="2">
    <source>
        <dbReference type="ARBA" id="ARBA00001946"/>
    </source>
</evidence>
<comment type="cofactor">
    <cofactor evidence="1">
        <name>Mn(2+)</name>
        <dbReference type="ChEBI" id="CHEBI:29035"/>
    </cofactor>
</comment>
<dbReference type="KEGG" id="kpd:CW740_07640"/>
<keyword evidence="3" id="KW-0479">Metal-binding</keyword>
<evidence type="ECO:0000256" key="3">
    <source>
        <dbReference type="ARBA" id="ARBA00022723"/>
    </source>
</evidence>
<dbReference type="GO" id="GO:0046872">
    <property type="term" value="F:metal ion binding"/>
    <property type="evidence" value="ECO:0007669"/>
    <property type="project" value="UniProtKB-KW"/>
</dbReference>
<keyword evidence="4" id="KW-0378">Hydrolase</keyword>
<dbReference type="PROSITE" id="PS51462">
    <property type="entry name" value="NUDIX"/>
    <property type="match status" value="1"/>
</dbReference>
<dbReference type="Proteomes" id="UP000232693">
    <property type="component" value="Chromosome"/>
</dbReference>
<dbReference type="RefSeq" id="WP_106646957.1">
    <property type="nucleotide sequence ID" value="NZ_BMGO01000001.1"/>
</dbReference>
<dbReference type="CDD" id="cd03426">
    <property type="entry name" value="NUDIX_CoAse_Nudt7"/>
    <property type="match status" value="1"/>
</dbReference>
<dbReference type="OrthoDB" id="9802805at2"/>
<keyword evidence="8" id="KW-1185">Reference proteome</keyword>
<evidence type="ECO:0000256" key="5">
    <source>
        <dbReference type="ARBA" id="ARBA00022842"/>
    </source>
</evidence>
<protein>
    <submittedName>
        <fullName evidence="7">CoA pyrophosphatase</fullName>
    </submittedName>
</protein>
<dbReference type="GO" id="GO:0010945">
    <property type="term" value="F:coenzyme A diphosphatase activity"/>
    <property type="evidence" value="ECO:0007669"/>
    <property type="project" value="InterPro"/>
</dbReference>
<dbReference type="InterPro" id="IPR000086">
    <property type="entry name" value="NUDIX_hydrolase_dom"/>
</dbReference>
<proteinExistence type="predicted"/>